<feature type="compositionally biased region" description="Basic and acidic residues" evidence="5">
    <location>
        <begin position="389"/>
        <end position="399"/>
    </location>
</feature>
<dbReference type="PANTHER" id="PTHR17598:SF13">
    <property type="entry name" value="DNA POLYMERASE DELTA SUBUNIT 3"/>
    <property type="match status" value="1"/>
</dbReference>
<feature type="region of interest" description="Disordered" evidence="5">
    <location>
        <begin position="387"/>
        <end position="511"/>
    </location>
</feature>
<proteinExistence type="predicted"/>
<organism evidence="6 7">
    <name type="scientific">Rhynchospora pubera</name>
    <dbReference type="NCBI Taxonomy" id="906938"/>
    <lineage>
        <taxon>Eukaryota</taxon>
        <taxon>Viridiplantae</taxon>
        <taxon>Streptophyta</taxon>
        <taxon>Embryophyta</taxon>
        <taxon>Tracheophyta</taxon>
        <taxon>Spermatophyta</taxon>
        <taxon>Magnoliopsida</taxon>
        <taxon>Liliopsida</taxon>
        <taxon>Poales</taxon>
        <taxon>Cyperaceae</taxon>
        <taxon>Cyperoideae</taxon>
        <taxon>Rhynchosporeae</taxon>
        <taxon>Rhynchospora</taxon>
    </lineage>
</organism>
<reference evidence="6" key="1">
    <citation type="submission" date="2022-08" db="EMBL/GenBank/DDBJ databases">
        <authorList>
            <person name="Marques A."/>
        </authorList>
    </citation>
    <scope>NUCLEOTIDE SEQUENCE</scope>
    <source>
        <strain evidence="6">RhyPub2mFocal</strain>
        <tissue evidence="6">Leaves</tissue>
    </source>
</reference>
<comment type="caution">
    <text evidence="6">The sequence shown here is derived from an EMBL/GenBank/DDBJ whole genome shotgun (WGS) entry which is preliminary data.</text>
</comment>
<name>A0AAV8HVY3_9POAL</name>
<keyword evidence="7" id="KW-1185">Reference proteome</keyword>
<sequence>MGGDEAADIFLQIRSLVSDQLQVISYKWLSRNFSISSNNAKRLLREFVEKNGNDLQVIYTVSGWLKGDVQTYCVKLASAPKIDETRKEFEGICSVEVYSIQECIPKETAVIWNSEFLQAEELFNQPPTQDNCLRDNSLKNEDVMEEQEMFCGISNSHVKRATDGKHVSSIPPKPNNGPGAFQKDLQSFKPPKQEPVGPTSRSNLEANDKKSEKATKPSPVIREPSKLKSQNGKSSSGNSGSLVNMWGRASTKPKPVKGTEEDVPSIAATADEQIFANEAADEIGSDDDISDINYKRDSNNRKRRVVFDFSDDENEDEEEERVVSLSSPPETLDKKEKVSEVKDEKKKEKVSEVKEEKNREDQKGEVRTSKISNAGITLKLKSDVTVGGKGKEIDSKIDGAKSSPKRRKVLKTRIDERGREVSEFVWEGEPDSSDKPNQENAAKDTNNRPMVKKAPVLGSGDDQINAGNTKTSSGAAASSSMTNKTGGNKKPAKTGTKNPKQGTIHSFFKKV</sequence>
<dbReference type="InterPro" id="IPR019038">
    <property type="entry name" value="POLD3"/>
</dbReference>
<dbReference type="AlphaFoldDB" id="A0AAV8HVY3"/>
<feature type="compositionally biased region" description="Polar residues" evidence="5">
    <location>
        <begin position="495"/>
        <end position="504"/>
    </location>
</feature>
<dbReference type="InterPro" id="IPR041913">
    <property type="entry name" value="POLD3_sf"/>
</dbReference>
<feature type="compositionally biased region" description="Basic and acidic residues" evidence="5">
    <location>
        <begin position="432"/>
        <end position="446"/>
    </location>
</feature>
<dbReference type="GO" id="GO:0003887">
    <property type="term" value="F:DNA-directed DNA polymerase activity"/>
    <property type="evidence" value="ECO:0007669"/>
    <property type="project" value="TreeGrafter"/>
</dbReference>
<dbReference type="Gene3D" id="3.90.1030.20">
    <property type="entry name" value="DNA polymerase delta, p66 (Cdc27) subunit, wHTH domain"/>
    <property type="match status" value="1"/>
</dbReference>
<gene>
    <name evidence="6" type="ORF">LUZ62_033256</name>
</gene>
<dbReference type="GO" id="GO:1904161">
    <property type="term" value="P:DNA synthesis involved in UV-damage excision repair"/>
    <property type="evidence" value="ECO:0007669"/>
    <property type="project" value="TreeGrafter"/>
</dbReference>
<keyword evidence="4" id="KW-0539">Nucleus</keyword>
<evidence type="ECO:0000256" key="4">
    <source>
        <dbReference type="ARBA" id="ARBA00023242"/>
    </source>
</evidence>
<protein>
    <recommendedName>
        <fullName evidence="2">DNA polymerase delta subunit 3</fullName>
    </recommendedName>
</protein>
<dbReference type="GO" id="GO:0006271">
    <property type="term" value="P:DNA strand elongation involved in DNA replication"/>
    <property type="evidence" value="ECO:0007669"/>
    <property type="project" value="TreeGrafter"/>
</dbReference>
<comment type="subcellular location">
    <subcellularLocation>
        <location evidence="1">Nucleus</location>
    </subcellularLocation>
</comment>
<feature type="region of interest" description="Disordered" evidence="5">
    <location>
        <begin position="162"/>
        <end position="374"/>
    </location>
</feature>
<accession>A0AAV8HVY3</accession>
<evidence type="ECO:0000256" key="1">
    <source>
        <dbReference type="ARBA" id="ARBA00004123"/>
    </source>
</evidence>
<feature type="compositionally biased region" description="Low complexity" evidence="5">
    <location>
        <begin position="227"/>
        <end position="242"/>
    </location>
</feature>
<evidence type="ECO:0000256" key="3">
    <source>
        <dbReference type="ARBA" id="ARBA00022705"/>
    </source>
</evidence>
<keyword evidence="3" id="KW-0235">DNA replication</keyword>
<evidence type="ECO:0000313" key="6">
    <source>
        <dbReference type="EMBL" id="KAJ4820690.1"/>
    </source>
</evidence>
<feature type="compositionally biased region" description="Basic and acidic residues" evidence="5">
    <location>
        <begin position="206"/>
        <end position="215"/>
    </location>
</feature>
<feature type="compositionally biased region" description="Basic and acidic residues" evidence="5">
    <location>
        <begin position="412"/>
        <end position="422"/>
    </location>
</feature>
<dbReference type="PANTHER" id="PTHR17598">
    <property type="entry name" value="DNA POLYMERASE DELTA SUBUNIT 3"/>
    <property type="match status" value="1"/>
</dbReference>
<dbReference type="GO" id="GO:0043625">
    <property type="term" value="C:delta DNA polymerase complex"/>
    <property type="evidence" value="ECO:0007669"/>
    <property type="project" value="InterPro"/>
</dbReference>
<feature type="compositionally biased region" description="Acidic residues" evidence="5">
    <location>
        <begin position="279"/>
        <end position="290"/>
    </location>
</feature>
<evidence type="ECO:0000256" key="5">
    <source>
        <dbReference type="SAM" id="MobiDB-lite"/>
    </source>
</evidence>
<feature type="compositionally biased region" description="Acidic residues" evidence="5">
    <location>
        <begin position="309"/>
        <end position="320"/>
    </location>
</feature>
<evidence type="ECO:0000313" key="7">
    <source>
        <dbReference type="Proteomes" id="UP001140206"/>
    </source>
</evidence>
<evidence type="ECO:0000256" key="2">
    <source>
        <dbReference type="ARBA" id="ARBA00017589"/>
    </source>
</evidence>
<dbReference type="FunFam" id="3.90.1030.20:FF:000002">
    <property type="entry name" value="DNA polymerase delta subunit"/>
    <property type="match status" value="1"/>
</dbReference>
<dbReference type="Pfam" id="PF09507">
    <property type="entry name" value="CDC27"/>
    <property type="match status" value="1"/>
</dbReference>
<dbReference type="Proteomes" id="UP001140206">
    <property type="component" value="Chromosome 1"/>
</dbReference>
<dbReference type="GO" id="GO:0006297">
    <property type="term" value="P:nucleotide-excision repair, DNA gap filling"/>
    <property type="evidence" value="ECO:0007669"/>
    <property type="project" value="TreeGrafter"/>
</dbReference>
<dbReference type="EMBL" id="JAMFTS010000001">
    <property type="protein sequence ID" value="KAJ4820690.1"/>
    <property type="molecule type" value="Genomic_DNA"/>
</dbReference>
<feature type="compositionally biased region" description="Basic and acidic residues" evidence="5">
    <location>
        <begin position="331"/>
        <end position="368"/>
    </location>
</feature>